<accession>A0A183ASZ5</accession>
<dbReference type="OrthoDB" id="6499973at2759"/>
<evidence type="ECO:0000313" key="2">
    <source>
        <dbReference type="EMBL" id="VDP86448.1"/>
    </source>
</evidence>
<reference evidence="4" key="1">
    <citation type="submission" date="2016-06" db="UniProtKB">
        <authorList>
            <consortium name="WormBaseParasite"/>
        </authorList>
    </citation>
    <scope>IDENTIFICATION</scope>
</reference>
<feature type="compositionally biased region" description="Polar residues" evidence="1">
    <location>
        <begin position="154"/>
        <end position="169"/>
    </location>
</feature>
<gene>
    <name evidence="2" type="ORF">ECPE_LOCUS10080</name>
</gene>
<dbReference type="WBParaSite" id="ECPE_0001011201-mRNA-1">
    <property type="protein sequence ID" value="ECPE_0001011201-mRNA-1"/>
    <property type="gene ID" value="ECPE_0001011201"/>
</dbReference>
<evidence type="ECO:0000256" key="1">
    <source>
        <dbReference type="SAM" id="MobiDB-lite"/>
    </source>
</evidence>
<evidence type="ECO:0000313" key="3">
    <source>
        <dbReference type="Proteomes" id="UP000272942"/>
    </source>
</evidence>
<feature type="region of interest" description="Disordered" evidence="1">
    <location>
        <begin position="134"/>
        <end position="176"/>
    </location>
</feature>
<feature type="compositionally biased region" description="Polar residues" evidence="1">
    <location>
        <begin position="318"/>
        <end position="327"/>
    </location>
</feature>
<organism evidence="4">
    <name type="scientific">Echinostoma caproni</name>
    <dbReference type="NCBI Taxonomy" id="27848"/>
    <lineage>
        <taxon>Eukaryota</taxon>
        <taxon>Metazoa</taxon>
        <taxon>Spiralia</taxon>
        <taxon>Lophotrochozoa</taxon>
        <taxon>Platyhelminthes</taxon>
        <taxon>Trematoda</taxon>
        <taxon>Digenea</taxon>
        <taxon>Plagiorchiida</taxon>
        <taxon>Echinostomata</taxon>
        <taxon>Echinostomatoidea</taxon>
        <taxon>Echinostomatidae</taxon>
        <taxon>Echinostoma</taxon>
    </lineage>
</organism>
<protein>
    <submittedName>
        <fullName evidence="4">SKIP_SNW domain-containing protein</fullName>
    </submittedName>
</protein>
<dbReference type="AlphaFoldDB" id="A0A183ASZ5"/>
<dbReference type="Proteomes" id="UP000272942">
    <property type="component" value="Unassembled WGS sequence"/>
</dbReference>
<dbReference type="EMBL" id="UZAN01048448">
    <property type="protein sequence ID" value="VDP86448.1"/>
    <property type="molecule type" value="Genomic_DNA"/>
</dbReference>
<reference evidence="2 3" key="2">
    <citation type="submission" date="2018-11" db="EMBL/GenBank/DDBJ databases">
        <authorList>
            <consortium name="Pathogen Informatics"/>
        </authorList>
    </citation>
    <scope>NUCLEOTIDE SEQUENCE [LARGE SCALE GENOMIC DNA]</scope>
    <source>
        <strain evidence="2 3">Egypt</strain>
    </source>
</reference>
<feature type="region of interest" description="Disordered" evidence="1">
    <location>
        <begin position="318"/>
        <end position="341"/>
    </location>
</feature>
<evidence type="ECO:0000313" key="4">
    <source>
        <dbReference type="WBParaSite" id="ECPE_0001011201-mRNA-1"/>
    </source>
</evidence>
<name>A0A183ASZ5_9TREM</name>
<proteinExistence type="predicted"/>
<sequence length="379" mass="41275">MFSSPSPKQSLIVLFRPLEIHVRISQVQSAKRAARRATALRRAEAERLLYEARQRKRMAALAKATELQGMGQKHAIQRSSLEPDTIGVNKFDVQTGLTAHSGPRQVNAIRVVSGQRGGRMGTVVTRNTRGGRVLQVNPAGANPAILPRPDAPRATSTGVGWLRNRSSSARGKRAPSRRVVVYRGSIMQRIIEEKRRQRTISVGSLDGMVITRDNELIAASLAPNLDRPLLSASAIHRISEAVARKIEVKMQNQLPEGSTVGASRAGLSRSQLRVSLPQVVQEYIQSQLSVALQQQQQQQHKQSTAAATPFYVSATQHPTALSTTPTNPMLPAAPANDTPSTGVSGSVLERCAVWNHFASCPFFTQSFVFTAHFCSTSEV</sequence>
<keyword evidence="3" id="KW-1185">Reference proteome</keyword>